<organism evidence="2 3">
    <name type="scientific">Methylobacterium oryzae CBMB20</name>
    <dbReference type="NCBI Taxonomy" id="693986"/>
    <lineage>
        <taxon>Bacteria</taxon>
        <taxon>Pseudomonadati</taxon>
        <taxon>Pseudomonadota</taxon>
        <taxon>Alphaproteobacteria</taxon>
        <taxon>Hyphomicrobiales</taxon>
        <taxon>Methylobacteriaceae</taxon>
        <taxon>Methylobacterium</taxon>
    </lineage>
</organism>
<feature type="chain" id="PRO_5001848137" evidence="1">
    <location>
        <begin position="20"/>
        <end position="162"/>
    </location>
</feature>
<keyword evidence="3" id="KW-1185">Reference proteome</keyword>
<dbReference type="Proteomes" id="UP000029492">
    <property type="component" value="Chromosome"/>
</dbReference>
<evidence type="ECO:0000313" key="2">
    <source>
        <dbReference type="EMBL" id="AIQ91175.1"/>
    </source>
</evidence>
<keyword evidence="1" id="KW-0732">Signal</keyword>
<evidence type="ECO:0000256" key="1">
    <source>
        <dbReference type="SAM" id="SignalP"/>
    </source>
</evidence>
<feature type="signal peptide" evidence="1">
    <location>
        <begin position="1"/>
        <end position="19"/>
    </location>
</feature>
<dbReference type="AlphaFoldDB" id="A0A089NX74"/>
<accession>A0A089NX74</accession>
<dbReference type="KEGG" id="mor:MOC_3420"/>
<gene>
    <name evidence="2" type="ORF">MOC_3420</name>
</gene>
<dbReference type="RefSeq" id="WP_043758275.1">
    <property type="nucleotide sequence ID" value="NZ_CP003811.1"/>
</dbReference>
<reference evidence="2 3" key="1">
    <citation type="journal article" date="2014" name="PLoS ONE">
        <title>Genome Information of Methylobacterium oryzae, a Plant-Probiotic Methylotroph in the Phyllosphere.</title>
        <authorList>
            <person name="Kwak M.J."/>
            <person name="Jeong H."/>
            <person name="Madhaiyan M."/>
            <person name="Lee Y."/>
            <person name="Sa T.M."/>
            <person name="Oh T.K."/>
            <person name="Kim J.F."/>
        </authorList>
    </citation>
    <scope>NUCLEOTIDE SEQUENCE [LARGE SCALE GENOMIC DNA]</scope>
    <source>
        <strain evidence="2 3">CBMB20</strain>
    </source>
</reference>
<dbReference type="HOGENOM" id="CLU_1633472_0_0_5"/>
<dbReference type="EMBL" id="CP003811">
    <property type="protein sequence ID" value="AIQ91175.1"/>
    <property type="molecule type" value="Genomic_DNA"/>
</dbReference>
<sequence>MRTFLAALALVVAAGGAQADPKPSDALMMQRVLKRIEQDNRECNVGMSYAGRIAAGGGPSSARFDGALVLIYSVDGCNGGNNWGYTAQVYGVKDDTAVEIGKPQSWLIVKGADFNDKRAVIYAVSQGPGDAHCCPTEGKSVEVTVSNGQAVFRQIKAWHNSN</sequence>
<name>A0A089NX74_9HYPH</name>
<proteinExistence type="predicted"/>
<protein>
    <submittedName>
        <fullName evidence="2">Protein of unassigned function</fullName>
    </submittedName>
</protein>
<evidence type="ECO:0000313" key="3">
    <source>
        <dbReference type="Proteomes" id="UP000029492"/>
    </source>
</evidence>